<dbReference type="SMART" id="SM00320">
    <property type="entry name" value="WD40"/>
    <property type="match status" value="4"/>
</dbReference>
<dbReference type="InterPro" id="IPR036322">
    <property type="entry name" value="WD40_repeat_dom_sf"/>
</dbReference>
<dbReference type="PANTHER" id="PTHR12442:SF5">
    <property type="entry name" value="DYNEIN AXONEMAL INTERMEDIATE CHAIN 3"/>
    <property type="match status" value="1"/>
</dbReference>
<keyword evidence="3" id="KW-0853">WD repeat</keyword>
<feature type="compositionally biased region" description="Low complexity" evidence="5">
    <location>
        <begin position="17"/>
        <end position="78"/>
    </location>
</feature>
<keyword evidence="4" id="KW-0677">Repeat</keyword>
<dbReference type="PANTHER" id="PTHR12442">
    <property type="entry name" value="DYNEIN INTERMEDIATE CHAIN"/>
    <property type="match status" value="1"/>
</dbReference>
<dbReference type="OrthoDB" id="366230at2759"/>
<evidence type="ECO:0000256" key="5">
    <source>
        <dbReference type="SAM" id="MobiDB-lite"/>
    </source>
</evidence>
<feature type="region of interest" description="Disordered" evidence="5">
    <location>
        <begin position="1"/>
        <end position="139"/>
    </location>
</feature>
<gene>
    <name evidence="6" type="primary">PLEST007447</name>
    <name evidence="6" type="ORF">PLESTB_000065900</name>
</gene>
<dbReference type="EMBL" id="BRXU01000001">
    <property type="protein sequence ID" value="GLC48161.1"/>
    <property type="molecule type" value="Genomic_DNA"/>
</dbReference>
<evidence type="ECO:0000256" key="3">
    <source>
        <dbReference type="ARBA" id="ARBA00022574"/>
    </source>
</evidence>
<feature type="region of interest" description="Disordered" evidence="5">
    <location>
        <begin position="1000"/>
        <end position="1030"/>
    </location>
</feature>
<feature type="compositionally biased region" description="Gly residues" evidence="5">
    <location>
        <begin position="625"/>
        <end position="647"/>
    </location>
</feature>
<dbReference type="SUPFAM" id="SSF50978">
    <property type="entry name" value="WD40 repeat-like"/>
    <property type="match status" value="1"/>
</dbReference>
<dbReference type="GO" id="GO:0036159">
    <property type="term" value="P:inner dynein arm assembly"/>
    <property type="evidence" value="ECO:0007669"/>
    <property type="project" value="TreeGrafter"/>
</dbReference>
<dbReference type="Proteomes" id="UP001165080">
    <property type="component" value="Unassembled WGS sequence"/>
</dbReference>
<organism evidence="6 7">
    <name type="scientific">Pleodorina starrii</name>
    <dbReference type="NCBI Taxonomy" id="330485"/>
    <lineage>
        <taxon>Eukaryota</taxon>
        <taxon>Viridiplantae</taxon>
        <taxon>Chlorophyta</taxon>
        <taxon>core chlorophytes</taxon>
        <taxon>Chlorophyceae</taxon>
        <taxon>CS clade</taxon>
        <taxon>Chlamydomonadales</taxon>
        <taxon>Volvocaceae</taxon>
        <taxon>Pleodorina</taxon>
    </lineage>
</organism>
<dbReference type="GO" id="GO:0045503">
    <property type="term" value="F:dynein light chain binding"/>
    <property type="evidence" value="ECO:0007669"/>
    <property type="project" value="TreeGrafter"/>
</dbReference>
<dbReference type="GO" id="GO:0060294">
    <property type="term" value="P:cilium movement involved in cell motility"/>
    <property type="evidence" value="ECO:0007669"/>
    <property type="project" value="TreeGrafter"/>
</dbReference>
<dbReference type="GO" id="GO:0036156">
    <property type="term" value="C:inner dynein arm"/>
    <property type="evidence" value="ECO:0007669"/>
    <property type="project" value="TreeGrafter"/>
</dbReference>
<name>A0A9W6B9S1_9CHLO</name>
<comment type="caution">
    <text evidence="6">The sequence shown here is derived from an EMBL/GenBank/DDBJ whole genome shotgun (WGS) entry which is preliminary data.</text>
</comment>
<dbReference type="GO" id="GO:0045504">
    <property type="term" value="F:dynein heavy chain binding"/>
    <property type="evidence" value="ECO:0007669"/>
    <property type="project" value="TreeGrafter"/>
</dbReference>
<dbReference type="AlphaFoldDB" id="A0A9W6B9S1"/>
<dbReference type="InterPro" id="IPR050687">
    <property type="entry name" value="Dynein_IC"/>
</dbReference>
<reference evidence="6 7" key="1">
    <citation type="journal article" date="2023" name="Commun. Biol.">
        <title>Reorganization of the ancestral sex-determining regions during the evolution of trioecy in Pleodorina starrii.</title>
        <authorList>
            <person name="Takahashi K."/>
            <person name="Suzuki S."/>
            <person name="Kawai-Toyooka H."/>
            <person name="Yamamoto K."/>
            <person name="Hamaji T."/>
            <person name="Ootsuki R."/>
            <person name="Yamaguchi H."/>
            <person name="Kawachi M."/>
            <person name="Higashiyama T."/>
            <person name="Nozaki H."/>
        </authorList>
    </citation>
    <scope>NUCLEOTIDE SEQUENCE [LARGE SCALE GENOMIC DNA]</scope>
    <source>
        <strain evidence="6 7">NIES-4479</strain>
    </source>
</reference>
<sequence>MGDEATAGPPPVEDGEVPVVPVTASAAPDNQSGAAADEAAADGLAQAGDAEPAPADAEGGDSGDAAAGAGAEAAPGPAEGDGAGGDQAPAAGADGGEAQAGGEVADVAEAAEEDGAAAEEPAEPAVPPPPPVELEPLPEDYVPVKDLPPLPEAFARNEEGKPIPLPGVESLFLTGTTIELVGLTGLGPGHVQGELTREVLLGDIQFRGAISDFHALKAKIQAADYDPLLIRFNEDDVYGDGNNFEVALTRAAAEVWRGIGEEAARRAALLELEAAHAAAERAKPRSKRARKVKPWQSMGSEVDIEEASVRPRREPIRLVVQRRRREFHQSGVKLADKDAHELWNSSQMECRPFKDPNFDMRRMEQDVGVQAVAPLRDATTQSSGAIPPRPAITQTQPLDMGEADKAELLQRPRAAPGSVADFLERVRDQCEVALVQNEITNIFRDDLTALNDEADGGGGGSRKETLVSEAQSFTHLTYSKNKVVSAIQWLPHRKGVVAVACTEAQSHAERVSRMGRTAPAHILLWNFRDPIHPELVLQSPWEVFSFQFNPLQPDLLTGGCYNGQVVLWDLSAEADRLGRRAAGGSGGAGGAGVKGLDAGGGITPAPSVKAPLDLSLTPPPSAPTGAGGGGGGGAAAAGGGDGSGGSTADGDAHIPVVKHRFMTDTQFSHHQVVTDLQWLPGVDISHRGKVTKLGEGSKECNFFATIAADGKVLFWDVRVEKLLKKGKKADDLLDLVWKPIHSVHLISLIGMDLGGTRLAFDFRRLEQGMFFAGSFDGELVYADFIKPEGEENPDYAKSCLQAHVGPVIALERSPFFEDIVLTCGDWQWQLWQEGSATPLFQSGYAQDYYTAAVWSPTRPAVLYLADQSGSLEVWDLLDRSHEPSIRVTLAATPIMSLAFNPMPAAASAAQQAAQQLLAVGDATGVLRIMELPRNLRRPVHNERKLMGTWLERQQLRLADVGARQPARAAARKEAEERKKEAEAAAVAEAAAREAAAKDAAAAAAAGLPPSGADRRDRKGQHPVAELDEKAEQEYLKLEARFKAQLGLLPPEANGGSGGM</sequence>
<evidence type="ECO:0000256" key="4">
    <source>
        <dbReference type="ARBA" id="ARBA00022737"/>
    </source>
</evidence>
<dbReference type="Gene3D" id="2.130.10.10">
    <property type="entry name" value="YVTN repeat-like/Quinoprotein amine dehydrogenase"/>
    <property type="match status" value="2"/>
</dbReference>
<proteinExistence type="predicted"/>
<dbReference type="InterPro" id="IPR001680">
    <property type="entry name" value="WD40_rpt"/>
</dbReference>
<feature type="compositionally biased region" description="Acidic residues" evidence="5">
    <location>
        <begin position="109"/>
        <end position="122"/>
    </location>
</feature>
<dbReference type="InterPro" id="IPR015943">
    <property type="entry name" value="WD40/YVTN_repeat-like_dom_sf"/>
</dbReference>
<accession>A0A9W6B9S1</accession>
<protein>
    <submittedName>
        <fullName evidence="6">Uncharacterized protein</fullName>
    </submittedName>
</protein>
<keyword evidence="2" id="KW-0963">Cytoplasm</keyword>
<comment type="subcellular location">
    <subcellularLocation>
        <location evidence="1">Cytoplasm</location>
    </subcellularLocation>
</comment>
<evidence type="ECO:0000313" key="6">
    <source>
        <dbReference type="EMBL" id="GLC48161.1"/>
    </source>
</evidence>
<feature type="region of interest" description="Disordered" evidence="5">
    <location>
        <begin position="602"/>
        <end position="650"/>
    </location>
</feature>
<feature type="compositionally biased region" description="Pro residues" evidence="5">
    <location>
        <begin position="124"/>
        <end position="133"/>
    </location>
</feature>
<evidence type="ECO:0000256" key="1">
    <source>
        <dbReference type="ARBA" id="ARBA00004496"/>
    </source>
</evidence>
<keyword evidence="7" id="KW-1185">Reference proteome</keyword>
<evidence type="ECO:0000256" key="2">
    <source>
        <dbReference type="ARBA" id="ARBA00022490"/>
    </source>
</evidence>
<dbReference type="FunFam" id="2.130.10.10:FF:002389">
    <property type="entry name" value="Flagellar inner dynein arm I1 intermediate chain IC140"/>
    <property type="match status" value="1"/>
</dbReference>
<evidence type="ECO:0000313" key="7">
    <source>
        <dbReference type="Proteomes" id="UP001165080"/>
    </source>
</evidence>